<proteinExistence type="predicted"/>
<dbReference type="RefSeq" id="WP_354659849.1">
    <property type="nucleotide sequence ID" value="NZ_JBEXAC010000001.1"/>
</dbReference>
<dbReference type="InterPro" id="IPR005467">
    <property type="entry name" value="His_kinase_dom"/>
</dbReference>
<name>A0ABV2T3L8_9BACT</name>
<accession>A0ABV2T3L8</accession>
<dbReference type="CDD" id="cd16917">
    <property type="entry name" value="HATPase_UhpB-NarQ-NarX-like"/>
    <property type="match status" value="1"/>
</dbReference>
<reference evidence="11 12" key="1">
    <citation type="submission" date="2024-06" db="EMBL/GenBank/DDBJ databases">
        <title>Chitinophaga defluvii sp. nov., isolated from municipal sewage.</title>
        <authorList>
            <person name="Zhang L."/>
        </authorList>
    </citation>
    <scope>NUCLEOTIDE SEQUENCE [LARGE SCALE GENOMIC DNA]</scope>
    <source>
        <strain evidence="11 12">H8</strain>
    </source>
</reference>
<evidence type="ECO:0000256" key="2">
    <source>
        <dbReference type="ARBA" id="ARBA00012438"/>
    </source>
</evidence>
<keyword evidence="7" id="KW-0067">ATP-binding</keyword>
<dbReference type="Pfam" id="PF07730">
    <property type="entry name" value="HisKA_3"/>
    <property type="match status" value="1"/>
</dbReference>
<comment type="catalytic activity">
    <reaction evidence="1">
        <text>ATP + protein L-histidine = ADP + protein N-phospho-L-histidine.</text>
        <dbReference type="EC" id="2.7.13.3"/>
    </reaction>
</comment>
<keyword evidence="3" id="KW-0597">Phosphoprotein</keyword>
<feature type="domain" description="Histidine kinase" evidence="10">
    <location>
        <begin position="68"/>
        <end position="261"/>
    </location>
</feature>
<evidence type="ECO:0000256" key="7">
    <source>
        <dbReference type="ARBA" id="ARBA00022840"/>
    </source>
</evidence>
<evidence type="ECO:0000313" key="12">
    <source>
        <dbReference type="Proteomes" id="UP001549749"/>
    </source>
</evidence>
<sequence>MNIAVYIVIGTLITVLLVIGVIVIVLLYQRKVFQYQIDLQKMQEEQQKQLLQASIESQEKERKSIASDLHDEIGATLSAVRLLLHQLQQGSPEQNSAIGKNAKILLDEVIQKVRQISHQLQPEMLKDFGLDGAFRQLASKITKAGVDMQYYAPQAVPRLAEDQELSVYRIVIELVNNTLKHAGAKRLQLTVTNESGGLKVKLENDGKSFSQVDFEHLKHSPDGLGLKNIQSRVNILKATIAFKPVANEGGTQTTLEIPMTA</sequence>
<dbReference type="SUPFAM" id="SSF55874">
    <property type="entry name" value="ATPase domain of HSP90 chaperone/DNA topoisomerase II/histidine kinase"/>
    <property type="match status" value="1"/>
</dbReference>
<dbReference type="EMBL" id="JBEXAC010000001">
    <property type="protein sequence ID" value="MET6997210.1"/>
    <property type="molecule type" value="Genomic_DNA"/>
</dbReference>
<dbReference type="InterPro" id="IPR003594">
    <property type="entry name" value="HATPase_dom"/>
</dbReference>
<keyword evidence="9" id="KW-1133">Transmembrane helix</keyword>
<keyword evidence="8" id="KW-0902">Two-component regulatory system</keyword>
<feature type="transmembrane region" description="Helical" evidence="9">
    <location>
        <begin position="6"/>
        <end position="28"/>
    </location>
</feature>
<dbReference type="GO" id="GO:0016301">
    <property type="term" value="F:kinase activity"/>
    <property type="evidence" value="ECO:0007669"/>
    <property type="project" value="UniProtKB-KW"/>
</dbReference>
<dbReference type="EC" id="2.7.13.3" evidence="2"/>
<dbReference type="Proteomes" id="UP001549749">
    <property type="component" value="Unassembled WGS sequence"/>
</dbReference>
<dbReference type="PROSITE" id="PS50109">
    <property type="entry name" value="HIS_KIN"/>
    <property type="match status" value="1"/>
</dbReference>
<keyword evidence="4" id="KW-0808">Transferase</keyword>
<keyword evidence="9" id="KW-0472">Membrane</keyword>
<organism evidence="11 12">
    <name type="scientific">Chitinophaga defluvii</name>
    <dbReference type="NCBI Taxonomy" id="3163343"/>
    <lineage>
        <taxon>Bacteria</taxon>
        <taxon>Pseudomonadati</taxon>
        <taxon>Bacteroidota</taxon>
        <taxon>Chitinophagia</taxon>
        <taxon>Chitinophagales</taxon>
        <taxon>Chitinophagaceae</taxon>
        <taxon>Chitinophaga</taxon>
    </lineage>
</organism>
<dbReference type="InterPro" id="IPR050482">
    <property type="entry name" value="Sensor_HK_TwoCompSys"/>
</dbReference>
<evidence type="ECO:0000259" key="10">
    <source>
        <dbReference type="PROSITE" id="PS50109"/>
    </source>
</evidence>
<dbReference type="PANTHER" id="PTHR24421">
    <property type="entry name" value="NITRATE/NITRITE SENSOR PROTEIN NARX-RELATED"/>
    <property type="match status" value="1"/>
</dbReference>
<evidence type="ECO:0000256" key="5">
    <source>
        <dbReference type="ARBA" id="ARBA00022741"/>
    </source>
</evidence>
<evidence type="ECO:0000256" key="8">
    <source>
        <dbReference type="ARBA" id="ARBA00023012"/>
    </source>
</evidence>
<keyword evidence="6 11" id="KW-0418">Kinase</keyword>
<dbReference type="PANTHER" id="PTHR24421:SF10">
    <property type="entry name" value="NITRATE_NITRITE SENSOR PROTEIN NARQ"/>
    <property type="match status" value="1"/>
</dbReference>
<dbReference type="Gene3D" id="3.30.565.10">
    <property type="entry name" value="Histidine kinase-like ATPase, C-terminal domain"/>
    <property type="match status" value="1"/>
</dbReference>
<dbReference type="InterPro" id="IPR036890">
    <property type="entry name" value="HATPase_C_sf"/>
</dbReference>
<dbReference type="InterPro" id="IPR011712">
    <property type="entry name" value="Sig_transdc_His_kin_sub3_dim/P"/>
</dbReference>
<evidence type="ECO:0000256" key="1">
    <source>
        <dbReference type="ARBA" id="ARBA00000085"/>
    </source>
</evidence>
<protein>
    <recommendedName>
        <fullName evidence="2">histidine kinase</fullName>
        <ecNumber evidence="2">2.7.13.3</ecNumber>
    </recommendedName>
</protein>
<evidence type="ECO:0000256" key="6">
    <source>
        <dbReference type="ARBA" id="ARBA00022777"/>
    </source>
</evidence>
<keyword evidence="9" id="KW-0812">Transmembrane</keyword>
<keyword evidence="5" id="KW-0547">Nucleotide-binding</keyword>
<dbReference type="Gene3D" id="1.20.5.1930">
    <property type="match status" value="1"/>
</dbReference>
<keyword evidence="12" id="KW-1185">Reference proteome</keyword>
<gene>
    <name evidence="11" type="ORF">ABR189_07505</name>
</gene>
<evidence type="ECO:0000256" key="3">
    <source>
        <dbReference type="ARBA" id="ARBA00022553"/>
    </source>
</evidence>
<evidence type="ECO:0000256" key="4">
    <source>
        <dbReference type="ARBA" id="ARBA00022679"/>
    </source>
</evidence>
<dbReference type="Pfam" id="PF02518">
    <property type="entry name" value="HATPase_c"/>
    <property type="match status" value="1"/>
</dbReference>
<comment type="caution">
    <text evidence="11">The sequence shown here is derived from an EMBL/GenBank/DDBJ whole genome shotgun (WGS) entry which is preliminary data.</text>
</comment>
<evidence type="ECO:0000256" key="9">
    <source>
        <dbReference type="SAM" id="Phobius"/>
    </source>
</evidence>
<evidence type="ECO:0000313" key="11">
    <source>
        <dbReference type="EMBL" id="MET6997210.1"/>
    </source>
</evidence>